<comment type="caution">
    <text evidence="1">The sequence shown here is derived from an EMBL/GenBank/DDBJ whole genome shotgun (WGS) entry which is preliminary data.</text>
</comment>
<name>A0A812HGI9_9DINO</name>
<evidence type="ECO:0008006" key="3">
    <source>
        <dbReference type="Google" id="ProtNLM"/>
    </source>
</evidence>
<evidence type="ECO:0000313" key="1">
    <source>
        <dbReference type="EMBL" id="CAE6950272.1"/>
    </source>
</evidence>
<protein>
    <recommendedName>
        <fullName evidence="3">Ubiquitin-like domain-containing protein</fullName>
    </recommendedName>
</protein>
<dbReference type="InterPro" id="IPR029071">
    <property type="entry name" value="Ubiquitin-like_domsf"/>
</dbReference>
<keyword evidence="2" id="KW-1185">Reference proteome</keyword>
<dbReference type="EMBL" id="CAJNDS010000086">
    <property type="protein sequence ID" value="CAE6950272.1"/>
    <property type="molecule type" value="Genomic_DNA"/>
</dbReference>
<reference evidence="1" key="1">
    <citation type="submission" date="2021-02" db="EMBL/GenBank/DDBJ databases">
        <authorList>
            <person name="Dougan E. K."/>
            <person name="Rhodes N."/>
            <person name="Thang M."/>
            <person name="Chan C."/>
        </authorList>
    </citation>
    <scope>NUCLEOTIDE SEQUENCE</scope>
</reference>
<dbReference type="CDD" id="cd17039">
    <property type="entry name" value="Ubl_ubiquitin_like"/>
    <property type="match status" value="1"/>
</dbReference>
<accession>A0A812HGI9</accession>
<proteinExistence type="predicted"/>
<organism evidence="1 2">
    <name type="scientific">Symbiodinium natans</name>
    <dbReference type="NCBI Taxonomy" id="878477"/>
    <lineage>
        <taxon>Eukaryota</taxon>
        <taxon>Sar</taxon>
        <taxon>Alveolata</taxon>
        <taxon>Dinophyceae</taxon>
        <taxon>Suessiales</taxon>
        <taxon>Symbiodiniaceae</taxon>
        <taxon>Symbiodinium</taxon>
    </lineage>
</organism>
<evidence type="ECO:0000313" key="2">
    <source>
        <dbReference type="Proteomes" id="UP000604046"/>
    </source>
</evidence>
<dbReference type="OrthoDB" id="406516at2759"/>
<dbReference type="AlphaFoldDB" id="A0A812HGI9"/>
<gene>
    <name evidence="1" type="ORF">SNAT2548_LOCUS1545</name>
</gene>
<dbReference type="SUPFAM" id="SSF54236">
    <property type="entry name" value="Ubiquitin-like"/>
    <property type="match status" value="1"/>
</dbReference>
<sequence length="248" mass="26966">MPKVPAALRGLKPGDTLVFWPTTPEWTKEYPERWKIGGELTLDAVSESTPRPCKATWKDGGGTAWLLWCDVALPGTTGDTSWKSKEVTVCGMDGTTLGTYEMPGSTVGELCAKLAKELSVPNKFLVELSFQDKKLAPELSLQVQGVPDGATLTLVKVEGKSVAGCHTFDLKSYPEDRYSEWQEVQLNEDGSCSHAEVTAGTGRLSAVSTTDRKIKKHGTWAVSSRTKTKVVVVISWDDGKSETKTIDI</sequence>
<dbReference type="Proteomes" id="UP000604046">
    <property type="component" value="Unassembled WGS sequence"/>
</dbReference>